<protein>
    <submittedName>
        <fullName evidence="1">Uncharacterized protein</fullName>
    </submittedName>
</protein>
<evidence type="ECO:0000313" key="2">
    <source>
        <dbReference type="Proteomes" id="UP000242913"/>
    </source>
</evidence>
<sequence>MKNQQEKETRLWRDRSLTHCVDCSSSSNCTSNMKKWYHLFRAIEISFMMDKEYHDGFTTSKVFRIGTVSRKHTAQCNGEKNLFQGETIRTTNIDSGGKLIEDEHRSVHLDRERQYAIYLLFMLQTIKVMTVDRNMERQSGFLIVQAGKYGTNKLTDWL</sequence>
<proteinExistence type="predicted"/>
<name>A0A238BU54_9BILA</name>
<keyword evidence="2" id="KW-1185">Reference proteome</keyword>
<organism evidence="1 2">
    <name type="scientific">Onchocerca flexuosa</name>
    <dbReference type="NCBI Taxonomy" id="387005"/>
    <lineage>
        <taxon>Eukaryota</taxon>
        <taxon>Metazoa</taxon>
        <taxon>Ecdysozoa</taxon>
        <taxon>Nematoda</taxon>
        <taxon>Chromadorea</taxon>
        <taxon>Rhabditida</taxon>
        <taxon>Spirurina</taxon>
        <taxon>Spiruromorpha</taxon>
        <taxon>Filarioidea</taxon>
        <taxon>Onchocercidae</taxon>
        <taxon>Onchocerca</taxon>
    </lineage>
</organism>
<dbReference type="EMBL" id="KZ270001">
    <property type="protein sequence ID" value="OZC08881.1"/>
    <property type="molecule type" value="Genomic_DNA"/>
</dbReference>
<reference evidence="1 2" key="1">
    <citation type="submission" date="2015-12" db="EMBL/GenBank/DDBJ databases">
        <title>Draft genome of the nematode, Onchocerca flexuosa.</title>
        <authorList>
            <person name="Mitreva M."/>
        </authorList>
    </citation>
    <scope>NUCLEOTIDE SEQUENCE [LARGE SCALE GENOMIC DNA]</scope>
    <source>
        <strain evidence="1">Red Deer</strain>
    </source>
</reference>
<dbReference type="Proteomes" id="UP000242913">
    <property type="component" value="Unassembled WGS sequence"/>
</dbReference>
<accession>A0A238BU54</accession>
<evidence type="ECO:0000313" key="1">
    <source>
        <dbReference type="EMBL" id="OZC08881.1"/>
    </source>
</evidence>
<gene>
    <name evidence="1" type="ORF">X798_04113</name>
</gene>
<dbReference type="AlphaFoldDB" id="A0A238BU54"/>